<dbReference type="EMBL" id="BAAATE010000071">
    <property type="protein sequence ID" value="GAA2701726.1"/>
    <property type="molecule type" value="Genomic_DNA"/>
</dbReference>
<reference evidence="2" key="1">
    <citation type="journal article" date="2019" name="Int. J. Syst. Evol. Microbiol.">
        <title>The Global Catalogue of Microorganisms (GCM) 10K type strain sequencing project: providing services to taxonomists for standard genome sequencing and annotation.</title>
        <authorList>
            <consortium name="The Broad Institute Genomics Platform"/>
            <consortium name="The Broad Institute Genome Sequencing Center for Infectious Disease"/>
            <person name="Wu L."/>
            <person name="Ma J."/>
        </authorList>
    </citation>
    <scope>NUCLEOTIDE SEQUENCE [LARGE SCALE GENOMIC DNA]</scope>
    <source>
        <strain evidence="2">JCM 6835</strain>
    </source>
</reference>
<keyword evidence="2" id="KW-1185">Reference proteome</keyword>
<evidence type="ECO:0000313" key="1">
    <source>
        <dbReference type="EMBL" id="GAA2701726.1"/>
    </source>
</evidence>
<name>A0ABP6FZL1_9ACTN</name>
<sequence>MTIMNTADRGLVGALHVPGPADDYADKLMLFGQFIGSWDVEWSGTDLNGRPAQAKGELHFGWVLGGRAVQDIWIVPGRHEALPSGRLRAFHGTTVRFYDPELDAWRSTWIEPINARVRRFIGRPANGDIVLLSDEDDPWLRWRFTDITDRSARWQGEISYDAGANWVLEEEMRLTRIPN</sequence>
<comment type="caution">
    <text evidence="1">The sequence shown here is derived from an EMBL/GenBank/DDBJ whole genome shotgun (WGS) entry which is preliminary data.</text>
</comment>
<protein>
    <recommendedName>
        <fullName evidence="3">DUF1579 domain-containing protein</fullName>
    </recommendedName>
</protein>
<dbReference type="Proteomes" id="UP001501666">
    <property type="component" value="Unassembled WGS sequence"/>
</dbReference>
<organism evidence="1 2">
    <name type="scientific">Nonomuraea recticatena</name>
    <dbReference type="NCBI Taxonomy" id="46178"/>
    <lineage>
        <taxon>Bacteria</taxon>
        <taxon>Bacillati</taxon>
        <taxon>Actinomycetota</taxon>
        <taxon>Actinomycetes</taxon>
        <taxon>Streptosporangiales</taxon>
        <taxon>Streptosporangiaceae</taxon>
        <taxon>Nonomuraea</taxon>
    </lineage>
</organism>
<dbReference type="RefSeq" id="WP_346158061.1">
    <property type="nucleotide sequence ID" value="NZ_BAAATE010000071.1"/>
</dbReference>
<evidence type="ECO:0000313" key="2">
    <source>
        <dbReference type="Proteomes" id="UP001501666"/>
    </source>
</evidence>
<gene>
    <name evidence="1" type="ORF">GCM10010412_099580</name>
</gene>
<accession>A0ABP6FZL1</accession>
<proteinExistence type="predicted"/>
<evidence type="ECO:0008006" key="3">
    <source>
        <dbReference type="Google" id="ProtNLM"/>
    </source>
</evidence>